<proteinExistence type="predicted"/>
<evidence type="ECO:0000313" key="2">
    <source>
        <dbReference type="Proteomes" id="UP000014461"/>
    </source>
</evidence>
<name>R9PT70_AGAAL</name>
<gene>
    <name evidence="1" type="ORF">AALB_1986</name>
</gene>
<dbReference type="EMBL" id="BARX01000012">
    <property type="protein sequence ID" value="GAD01906.1"/>
    <property type="molecule type" value="Genomic_DNA"/>
</dbReference>
<protein>
    <submittedName>
        <fullName evidence="1">Uncharacterized protein</fullName>
    </submittedName>
</protein>
<accession>R9PT70</accession>
<organism evidence="1 2">
    <name type="scientific">Agarivorans albus MKT 106</name>
    <dbReference type="NCBI Taxonomy" id="1331007"/>
    <lineage>
        <taxon>Bacteria</taxon>
        <taxon>Pseudomonadati</taxon>
        <taxon>Pseudomonadota</taxon>
        <taxon>Gammaproteobacteria</taxon>
        <taxon>Alteromonadales</taxon>
        <taxon>Alteromonadaceae</taxon>
        <taxon>Agarivorans</taxon>
    </lineage>
</organism>
<dbReference type="AlphaFoldDB" id="R9PT70"/>
<dbReference type="Proteomes" id="UP000014461">
    <property type="component" value="Unassembled WGS sequence"/>
</dbReference>
<evidence type="ECO:0000313" key="1">
    <source>
        <dbReference type="EMBL" id="GAD01906.1"/>
    </source>
</evidence>
<sequence>MATTAVLFKAAEDNTVVEYNRSQVERSDGLMMEAASTRNNRVFSKAIEHNINRTKVIKP</sequence>
<comment type="caution">
    <text evidence="1">The sequence shown here is derived from an EMBL/GenBank/DDBJ whole genome shotgun (WGS) entry which is preliminary data.</text>
</comment>
<keyword evidence="2" id="KW-1185">Reference proteome</keyword>
<reference evidence="1" key="1">
    <citation type="journal article" date="2013" name="Genome Announc.">
        <title>Draft Genome Sequence of Agarivorans albus Strain MKT 106T, an Agarolytic Marine Bacterium.</title>
        <authorList>
            <person name="Yasuike M."/>
            <person name="Nakamura Y."/>
            <person name="Kai W."/>
            <person name="Fujiwara A."/>
            <person name="Fukui Y."/>
            <person name="Satomi M."/>
            <person name="Sano M."/>
        </authorList>
    </citation>
    <scope>NUCLEOTIDE SEQUENCE [LARGE SCALE GENOMIC DNA]</scope>
</reference>